<name>R7ZSH4_9BACT</name>
<dbReference type="CDD" id="cd00616">
    <property type="entry name" value="AHBA_syn"/>
    <property type="match status" value="1"/>
</dbReference>
<dbReference type="GO" id="GO:0030170">
    <property type="term" value="F:pyridoxal phosphate binding"/>
    <property type="evidence" value="ECO:0007669"/>
    <property type="project" value="TreeGrafter"/>
</dbReference>
<dbReference type="PROSITE" id="PS51318">
    <property type="entry name" value="TAT"/>
    <property type="match status" value="1"/>
</dbReference>
<evidence type="ECO:0000313" key="3">
    <source>
        <dbReference type="EMBL" id="EON76964.1"/>
    </source>
</evidence>
<organism evidence="3 4">
    <name type="scientific">Lunatimonas lonarensis</name>
    <dbReference type="NCBI Taxonomy" id="1232681"/>
    <lineage>
        <taxon>Bacteria</taxon>
        <taxon>Pseudomonadati</taxon>
        <taxon>Bacteroidota</taxon>
        <taxon>Cytophagia</taxon>
        <taxon>Cytophagales</taxon>
        <taxon>Cyclobacteriaceae</taxon>
    </lineage>
</organism>
<evidence type="ECO:0000256" key="1">
    <source>
        <dbReference type="ARBA" id="ARBA00037999"/>
    </source>
</evidence>
<dbReference type="InterPro" id="IPR006311">
    <property type="entry name" value="TAT_signal"/>
</dbReference>
<comment type="similarity">
    <text evidence="1 2">Belongs to the DegT/DnrJ/EryC1 family.</text>
</comment>
<dbReference type="OrthoDB" id="9810913at2"/>
<dbReference type="AlphaFoldDB" id="R7ZSH4"/>
<evidence type="ECO:0000256" key="2">
    <source>
        <dbReference type="RuleBase" id="RU004508"/>
    </source>
</evidence>
<dbReference type="GO" id="GO:0000271">
    <property type="term" value="P:polysaccharide biosynthetic process"/>
    <property type="evidence" value="ECO:0007669"/>
    <property type="project" value="TreeGrafter"/>
</dbReference>
<keyword evidence="2" id="KW-0663">Pyridoxal phosphate</keyword>
<dbReference type="InterPro" id="IPR015424">
    <property type="entry name" value="PyrdxlP-dep_Trfase"/>
</dbReference>
<dbReference type="PANTHER" id="PTHR30244:SF34">
    <property type="entry name" value="DTDP-4-AMINO-4,6-DIDEOXYGALACTOSE TRANSAMINASE"/>
    <property type="match status" value="1"/>
</dbReference>
<dbReference type="PATRIC" id="fig|1288963.3.peg.2616"/>
<dbReference type="Gene3D" id="3.90.1150.10">
    <property type="entry name" value="Aspartate Aminotransferase, domain 1"/>
    <property type="match status" value="1"/>
</dbReference>
<dbReference type="PANTHER" id="PTHR30244">
    <property type="entry name" value="TRANSAMINASE"/>
    <property type="match status" value="1"/>
</dbReference>
<accession>R7ZSH4</accession>
<keyword evidence="3" id="KW-0032">Aminotransferase</keyword>
<gene>
    <name evidence="3" type="ORF">ADIS_2625</name>
</gene>
<dbReference type="Pfam" id="PF01041">
    <property type="entry name" value="DegT_DnrJ_EryC1"/>
    <property type="match status" value="1"/>
</dbReference>
<dbReference type="EC" id="2.6.1.50" evidence="3"/>
<dbReference type="InterPro" id="IPR000653">
    <property type="entry name" value="DegT/StrS_aminotransferase"/>
</dbReference>
<dbReference type="GO" id="GO:0047310">
    <property type="term" value="F:glutamine-scyllo-inositol transaminase activity"/>
    <property type="evidence" value="ECO:0007669"/>
    <property type="project" value="UniProtKB-EC"/>
</dbReference>
<proteinExistence type="inferred from homology"/>
<evidence type="ECO:0000313" key="4">
    <source>
        <dbReference type="Proteomes" id="UP000013909"/>
    </source>
</evidence>
<dbReference type="Gene3D" id="3.40.640.10">
    <property type="entry name" value="Type I PLP-dependent aspartate aminotransferase-like (Major domain)"/>
    <property type="match status" value="1"/>
</dbReference>
<reference evidence="3 4" key="1">
    <citation type="submission" date="2013-02" db="EMBL/GenBank/DDBJ databases">
        <title>A novel strain isolated from Lonar lake, Maharashtra, India.</title>
        <authorList>
            <person name="Singh A."/>
        </authorList>
    </citation>
    <scope>NUCLEOTIDE SEQUENCE [LARGE SCALE GENOMIC DNA]</scope>
    <source>
        <strain evidence="3 4">AK24</strain>
    </source>
</reference>
<keyword evidence="4" id="KW-1185">Reference proteome</keyword>
<dbReference type="Proteomes" id="UP000013909">
    <property type="component" value="Unassembled WGS sequence"/>
</dbReference>
<protein>
    <submittedName>
        <fullName evidence="3">Glutamine--scyllo-inositol transaminase</fullName>
        <ecNumber evidence="3">2.6.1.50</ecNumber>
    </submittedName>
</protein>
<keyword evidence="3" id="KW-0808">Transferase</keyword>
<dbReference type="InterPro" id="IPR015422">
    <property type="entry name" value="PyrdxlP-dep_Trfase_small"/>
</dbReference>
<dbReference type="STRING" id="1232681.ADIS_2625"/>
<comment type="caution">
    <text evidence="3">The sequence shown here is derived from an EMBL/GenBank/DDBJ whole genome shotgun (WGS) entry which is preliminary data.</text>
</comment>
<dbReference type="RefSeq" id="WP_010854761.1">
    <property type="nucleotide sequence ID" value="NZ_AQHR01000070.1"/>
</dbReference>
<dbReference type="EMBL" id="AQHR01000070">
    <property type="protein sequence ID" value="EON76964.1"/>
    <property type="molecule type" value="Genomic_DNA"/>
</dbReference>
<dbReference type="SUPFAM" id="SSF53383">
    <property type="entry name" value="PLP-dependent transferases"/>
    <property type="match status" value="1"/>
</dbReference>
<sequence>MMEPIDRRKFLKTNALIGAGAVAGLSSFTPWIHGSSDVSKPALLGGTPIRTTPWPKWPQWDKDRDEELVLKVLRSGVWSRDKVVQEFEAKWAETLGAKRCLTVVNGTNALIAALVQSKIGGGDEVIVSSYTFIATIVAILQTGAMPVFVDSDPDTFQLDATKIEEKVTPRTRAILPVHILGLPADMGKIMDIAQRHDLVVIEDACQAWLAEWNHKKAGTIGHAGCFSFQNSKNLPMGEGGAIVSDDDDFMDRCFSYHSYGFPYGNIGVTNVSAVLAGTKLRLSEYQAAIGLTLLPRLDGETLLRSQNAAYLRGKIEGIPGISPYVLYPEVTRASFHLFPFRYHREAFHGMSREVFLKALQAEGIPCSSGYVPLNDKLYLKDAFESKNYQKMYEAKELDFEAFIAKNQCPETDLLCQQTGVWIFQSLLLGSRQDMDDIANAIQKIQANSAALARHQV</sequence>
<dbReference type="InterPro" id="IPR015421">
    <property type="entry name" value="PyrdxlP-dep_Trfase_major"/>
</dbReference>